<keyword evidence="1" id="KW-0418">Kinase</keyword>
<protein>
    <submittedName>
        <fullName evidence="1">ATP-NAD kinase family protein</fullName>
    </submittedName>
</protein>
<accession>A0ABT0L4E1</accession>
<reference evidence="1 2" key="1">
    <citation type="submission" date="2022-01" db="EMBL/GenBank/DDBJ databases">
        <title>Whole genome-based taxonomy of the Shewanellaceae.</title>
        <authorList>
            <person name="Martin-Rodriguez A.J."/>
        </authorList>
    </citation>
    <scope>NUCLEOTIDE SEQUENCE [LARGE SCALE GENOMIC DNA]</scope>
    <source>
        <strain evidence="1 2">JCM 17801</strain>
    </source>
</reference>
<organism evidence="1 2">
    <name type="scientific">Shewanella aestuarii</name>
    <dbReference type="NCBI Taxonomy" id="1028752"/>
    <lineage>
        <taxon>Bacteria</taxon>
        <taxon>Pseudomonadati</taxon>
        <taxon>Pseudomonadota</taxon>
        <taxon>Gammaproteobacteria</taxon>
        <taxon>Alteromonadales</taxon>
        <taxon>Shewanellaceae</taxon>
        <taxon>Shewanella</taxon>
    </lineage>
</organism>
<dbReference type="PANTHER" id="PTHR40697">
    <property type="entry name" value="ACETOIN CATABOLISM PROTEIN X"/>
    <property type="match status" value="1"/>
</dbReference>
<dbReference type="Proteomes" id="UP001203212">
    <property type="component" value="Unassembled WGS sequence"/>
</dbReference>
<dbReference type="EMBL" id="JAKILK010000012">
    <property type="protein sequence ID" value="MCL1118599.1"/>
    <property type="molecule type" value="Genomic_DNA"/>
</dbReference>
<dbReference type="GO" id="GO:0016301">
    <property type="term" value="F:kinase activity"/>
    <property type="evidence" value="ECO:0007669"/>
    <property type="project" value="UniProtKB-KW"/>
</dbReference>
<gene>
    <name evidence="1" type="ORF">L2689_15275</name>
</gene>
<dbReference type="Pfam" id="PF01513">
    <property type="entry name" value="NAD_kinase"/>
    <property type="match status" value="1"/>
</dbReference>
<dbReference type="Pfam" id="PF20143">
    <property type="entry name" value="NAD_kinase_C"/>
    <property type="match status" value="1"/>
</dbReference>
<comment type="caution">
    <text evidence="1">The sequence shown here is derived from an EMBL/GenBank/DDBJ whole genome shotgun (WGS) entry which is preliminary data.</text>
</comment>
<evidence type="ECO:0000313" key="2">
    <source>
        <dbReference type="Proteomes" id="UP001203212"/>
    </source>
</evidence>
<dbReference type="InterPro" id="IPR002504">
    <property type="entry name" value="NADK"/>
</dbReference>
<dbReference type="RefSeq" id="WP_188843497.1">
    <property type="nucleotide sequence ID" value="NZ_BMOT01000014.1"/>
</dbReference>
<proteinExistence type="predicted"/>
<dbReference type="InterPro" id="IPR011386">
    <property type="entry name" value="Put_ATP-NAD_kin"/>
</dbReference>
<dbReference type="PIRSF" id="PIRSF016907">
    <property type="entry name" value="Kin_ATP-NAD"/>
    <property type="match status" value="1"/>
</dbReference>
<name>A0ABT0L4E1_9GAMM</name>
<dbReference type="PANTHER" id="PTHR40697:SF2">
    <property type="entry name" value="ATP-NAD KINASE-RELATED"/>
    <property type="match status" value="1"/>
</dbReference>
<keyword evidence="2" id="KW-1185">Reference proteome</keyword>
<dbReference type="InterPro" id="IPR039065">
    <property type="entry name" value="AcoX-like"/>
</dbReference>
<evidence type="ECO:0000313" key="1">
    <source>
        <dbReference type="EMBL" id="MCL1118599.1"/>
    </source>
</evidence>
<keyword evidence="1" id="KW-0808">Transferase</keyword>
<sequence length="397" mass="42429">MKPFRLGLLINPLAGLGGSVGLKGSDGVAEEALAKGAEPKAHLRMQQALEVVLPYRNRIQVITASGCMGEDLARKMGFDTHVVYQHHSNVDYANESSATQSISKSMDQASVSTTHQDTCNAVEALMNETLDLLLFAGGDGTARDVYSVVDDATVVLGVPAGVKIHSGVYGITPKASGLVVKMLLDGELVSLMSADVMDIDETAFRQGTVKAKRFGEMLVPAEPRYVQAVKMGGKEVDELVLADIAADVIESMEDEIYIMGSGSTVAAIMDDLYLANTLLGVDVIQDKQLIASDVTAQQLLDITQDKPTKLVITLIGGQGHVLGRGNQQLSPALIKQLGKDNILIVATKTKLKALDGRPLIVDSGDPELDKALTGYYKVITGYHDYVMYQVANPDLVE</sequence>